<feature type="signal peptide" evidence="1">
    <location>
        <begin position="1"/>
        <end position="24"/>
    </location>
</feature>
<evidence type="ECO:0000256" key="1">
    <source>
        <dbReference type="SAM" id="SignalP"/>
    </source>
</evidence>
<dbReference type="RefSeq" id="WP_338436104.1">
    <property type="nucleotide sequence ID" value="NZ_JAUYVH010000003.1"/>
</dbReference>
<evidence type="ECO:0000313" key="3">
    <source>
        <dbReference type="EMBL" id="MDQ9170172.1"/>
    </source>
</evidence>
<evidence type="ECO:0000313" key="4">
    <source>
        <dbReference type="Proteomes" id="UP001225596"/>
    </source>
</evidence>
<feature type="domain" description="Surface-adhesin protein E-like" evidence="2">
    <location>
        <begin position="26"/>
        <end position="132"/>
    </location>
</feature>
<gene>
    <name evidence="3" type="ORF">Q8A64_07055</name>
</gene>
<keyword evidence="4" id="KW-1185">Reference proteome</keyword>
<name>A0ABU1BMN6_9BURK</name>
<accession>A0ABU1BMN6</accession>
<dbReference type="Pfam" id="PF16747">
    <property type="entry name" value="Adhesin_E"/>
    <property type="match status" value="1"/>
</dbReference>
<organism evidence="3 4">
    <name type="scientific">Keguizhuia sedimenti</name>
    <dbReference type="NCBI Taxonomy" id="3064264"/>
    <lineage>
        <taxon>Bacteria</taxon>
        <taxon>Pseudomonadati</taxon>
        <taxon>Pseudomonadota</taxon>
        <taxon>Betaproteobacteria</taxon>
        <taxon>Burkholderiales</taxon>
        <taxon>Oxalobacteraceae</taxon>
        <taxon>Keguizhuia</taxon>
    </lineage>
</organism>
<feature type="chain" id="PRO_5047139586" description="Surface-adhesin protein E-like domain-containing protein" evidence="1">
    <location>
        <begin position="25"/>
        <end position="132"/>
    </location>
</feature>
<evidence type="ECO:0000259" key="2">
    <source>
        <dbReference type="Pfam" id="PF16747"/>
    </source>
</evidence>
<sequence length="132" mass="14843">MRNPQHAALLIGLVLFALSGNAQADWSRLGNDKESVLYVDPDTLNKSAGAASLWILKDFHQVQIGPTHEKFRSAKIYYEFNCREKQVRQGYLTRHYAPMAGAGTLSSDPQFHPWMAIMPGTEKAKLFEFACN</sequence>
<keyword evidence="1" id="KW-0732">Signal</keyword>
<dbReference type="InterPro" id="IPR031939">
    <property type="entry name" value="Adhesin_E-like"/>
</dbReference>
<dbReference type="Proteomes" id="UP001225596">
    <property type="component" value="Unassembled WGS sequence"/>
</dbReference>
<reference evidence="3 4" key="1">
    <citation type="submission" date="2023-08" db="EMBL/GenBank/DDBJ databases">
        <title>Oxalobacteraceae gen .nov., isolated from river sludge outside the plant.</title>
        <authorList>
            <person name="Zhao S.Y."/>
        </authorList>
    </citation>
    <scope>NUCLEOTIDE SEQUENCE [LARGE SCALE GENOMIC DNA]</scope>
    <source>
        <strain evidence="3 4">R-40</strain>
    </source>
</reference>
<comment type="caution">
    <text evidence="3">The sequence shown here is derived from an EMBL/GenBank/DDBJ whole genome shotgun (WGS) entry which is preliminary data.</text>
</comment>
<proteinExistence type="predicted"/>
<protein>
    <recommendedName>
        <fullName evidence="2">Surface-adhesin protein E-like domain-containing protein</fullName>
    </recommendedName>
</protein>
<dbReference type="EMBL" id="JAUYVH010000003">
    <property type="protein sequence ID" value="MDQ9170172.1"/>
    <property type="molecule type" value="Genomic_DNA"/>
</dbReference>